<comment type="caution">
    <text evidence="2">The sequence shown here is derived from an EMBL/GenBank/DDBJ whole genome shotgun (WGS) entry which is preliminary data.</text>
</comment>
<reference evidence="2 3" key="1">
    <citation type="submission" date="2021-06" db="EMBL/GenBank/DDBJ databases">
        <authorList>
            <person name="Sun Q."/>
            <person name="Li D."/>
        </authorList>
    </citation>
    <scope>NUCLEOTIDE SEQUENCE [LARGE SCALE GENOMIC DNA]</scope>
    <source>
        <strain evidence="2 3">MSJ-6</strain>
    </source>
</reference>
<keyword evidence="1" id="KW-0732">Signal</keyword>
<keyword evidence="3" id="KW-1185">Reference proteome</keyword>
<dbReference type="EMBL" id="JAHLQJ010000002">
    <property type="protein sequence ID" value="MBU5670934.1"/>
    <property type="molecule type" value="Genomic_DNA"/>
</dbReference>
<feature type="chain" id="PRO_5045286343" description="DUF4352 domain-containing protein" evidence="1">
    <location>
        <begin position="36"/>
        <end position="848"/>
    </location>
</feature>
<dbReference type="Proteomes" id="UP000743001">
    <property type="component" value="Unassembled WGS sequence"/>
</dbReference>
<protein>
    <recommendedName>
        <fullName evidence="4">DUF4352 domain-containing protein</fullName>
    </recommendedName>
</protein>
<feature type="signal peptide" evidence="1">
    <location>
        <begin position="1"/>
        <end position="35"/>
    </location>
</feature>
<evidence type="ECO:0000256" key="1">
    <source>
        <dbReference type="SAM" id="SignalP"/>
    </source>
</evidence>
<evidence type="ECO:0008006" key="4">
    <source>
        <dbReference type="Google" id="ProtNLM"/>
    </source>
</evidence>
<organism evidence="2 3">
    <name type="scientific">Paenibacillus brevis</name>
    <dbReference type="NCBI Taxonomy" id="2841508"/>
    <lineage>
        <taxon>Bacteria</taxon>
        <taxon>Bacillati</taxon>
        <taxon>Bacillota</taxon>
        <taxon>Bacilli</taxon>
        <taxon>Bacillales</taxon>
        <taxon>Paenibacillaceae</taxon>
        <taxon>Paenibacillus</taxon>
    </lineage>
</organism>
<sequence length="848" mass="92520">MRNSAWEDNALKRIPITAAALGISLLMTSAPGAMAAASTTKAATTATKTTASTKKPVLHTLANLSPVKITAKSTVRLTDVNILTLSDESILTYTLTIQNNDSKTMDLLDYWSKVKTVSGTTYSTSLMSKDKDKKKLSAGSSTTITYVARIAKHLKPENLVFQVIKWDFSQAGYEALKGQFKIPAGYLTSTPSDQSKTLRITDTPVKAQVKQVASFVSGDYNYVSVSLDMTNIGYKLFEDPKFKFMIRTSTGASYPMSGDPTSSDYKIQPQDVKTLNLVAQIPKTIKLANMELQLALDDETAKVTLPIATMQLPNISNTSLAVEPNVEKYIPVTNGKISVKVASAVVNKNFDEHSLSIRFGFRNTSGTTFTLPKYQFELQTSDGYRLPISAPALDNLTLQPLEERFITLPVIVPANVSIENPRLFMNLPSAAESTENISYPVAFFTVPEAKAVENMIGTKQFVQTKNGILGVTLASLQRLPWSDGDLVTAKITIDNSNFKTTQLPELGGLVQIDSAKLTTDTKVIVTQTAGLLGAAMSTDVYVTAKVPSYLDFSQVQISLLEKFGENSSEWVQFSNTGSIPEPATVAKGQVYAIDTLGRQQDVSVKRSFLYTGQSSDLVYAELEVSNQEDHQIDLSQFAGVFKTSNGQTYKASVSQIDTSAGPQEKNIVALWAKIPKRTTMTDMKLIVGEGTTDDKLTPVKGEVNGYVNAAALELGLSTPSIKTNLSSLDLFPYTLTVKSVKASLSGTRSVSLNFDYDLNRNMDYGIGEFGHKFLFEVVDSSGRVFEKEFTPETDLRITNGGSAGFSFDDAVFEERKAGSFTLNVYDLFQGQKVKLGSQGFYYYSDVIN</sequence>
<name>A0ABS6FLA5_9BACL</name>
<gene>
    <name evidence="2" type="ORF">KQJ23_03715</name>
</gene>
<evidence type="ECO:0000313" key="3">
    <source>
        <dbReference type="Proteomes" id="UP000743001"/>
    </source>
</evidence>
<evidence type="ECO:0000313" key="2">
    <source>
        <dbReference type="EMBL" id="MBU5670934.1"/>
    </source>
</evidence>
<proteinExistence type="predicted"/>
<accession>A0ABS6FLA5</accession>